<evidence type="ECO:0000256" key="1">
    <source>
        <dbReference type="SAM" id="Phobius"/>
    </source>
</evidence>
<keyword evidence="1" id="KW-1133">Transmembrane helix</keyword>
<name>A0A0F9S5N2_9ZZZZ</name>
<comment type="caution">
    <text evidence="2">The sequence shown here is derived from an EMBL/GenBank/DDBJ whole genome shotgun (WGS) entry which is preliminary data.</text>
</comment>
<evidence type="ECO:0000313" key="2">
    <source>
        <dbReference type="EMBL" id="KKN57552.1"/>
    </source>
</evidence>
<accession>A0A0F9S5N2</accession>
<reference evidence="2" key="1">
    <citation type="journal article" date="2015" name="Nature">
        <title>Complex archaea that bridge the gap between prokaryotes and eukaryotes.</title>
        <authorList>
            <person name="Spang A."/>
            <person name="Saw J.H."/>
            <person name="Jorgensen S.L."/>
            <person name="Zaremba-Niedzwiedzka K."/>
            <person name="Martijn J."/>
            <person name="Lind A.E."/>
            <person name="van Eijk R."/>
            <person name="Schleper C."/>
            <person name="Guy L."/>
            <person name="Ettema T.J."/>
        </authorList>
    </citation>
    <scope>NUCLEOTIDE SEQUENCE</scope>
</reference>
<proteinExistence type="predicted"/>
<feature type="transmembrane region" description="Helical" evidence="1">
    <location>
        <begin position="6"/>
        <end position="29"/>
    </location>
</feature>
<gene>
    <name evidence="2" type="ORF">LCGC14_0560980</name>
</gene>
<dbReference type="EMBL" id="LAZR01000798">
    <property type="protein sequence ID" value="KKN57552.1"/>
    <property type="molecule type" value="Genomic_DNA"/>
</dbReference>
<protein>
    <submittedName>
        <fullName evidence="2">Uncharacterized protein</fullName>
    </submittedName>
</protein>
<dbReference type="AlphaFoldDB" id="A0A0F9S5N2"/>
<keyword evidence="1" id="KW-0812">Transmembrane</keyword>
<keyword evidence="1" id="KW-0472">Membrane</keyword>
<organism evidence="2">
    <name type="scientific">marine sediment metagenome</name>
    <dbReference type="NCBI Taxonomy" id="412755"/>
    <lineage>
        <taxon>unclassified sequences</taxon>
        <taxon>metagenomes</taxon>
        <taxon>ecological metagenomes</taxon>
    </lineage>
</organism>
<sequence length="32" mass="3558">MTKGTVFALGWLSGLITVAFTMWLTAIIVRFL</sequence>